<dbReference type="InterPro" id="IPR002686">
    <property type="entry name" value="Transposase_17"/>
</dbReference>
<dbReference type="GO" id="GO:0004803">
    <property type="term" value="F:transposase activity"/>
    <property type="evidence" value="ECO:0007669"/>
    <property type="project" value="InterPro"/>
</dbReference>
<dbReference type="InterPro" id="IPR036515">
    <property type="entry name" value="Transposase_17_sf"/>
</dbReference>
<evidence type="ECO:0000259" key="1">
    <source>
        <dbReference type="SMART" id="SM01321"/>
    </source>
</evidence>
<name>A0A557SKS4_9RHOO</name>
<dbReference type="Gene3D" id="3.30.70.1290">
    <property type="entry name" value="Transposase IS200-like"/>
    <property type="match status" value="1"/>
</dbReference>
<gene>
    <name evidence="2" type="ORF">FHP89_05840</name>
</gene>
<protein>
    <submittedName>
        <fullName evidence="2">Transposase</fullName>
    </submittedName>
</protein>
<feature type="domain" description="Transposase IS200-like" evidence="1">
    <location>
        <begin position="9"/>
        <end position="118"/>
    </location>
</feature>
<dbReference type="SMART" id="SM01321">
    <property type="entry name" value="Y1_Tnp"/>
    <property type="match status" value="1"/>
</dbReference>
<sequence length="162" mass="18657">MPNYRRHHAPGGTYFFTVTLADRRSRALIKHVEALREAVRRVQQPRPFHIDAWVVLPDHLHAVWTLPEGDADYSSRWREIKKAFTRTVGGSVWQRGFWEHTLRDERDCAAHIDYVHINPLKHGLVARVADWPYSSFHRAVAQGLYPVDWTGDGAADIDVGDP</sequence>
<comment type="caution">
    <text evidence="2">The sequence shown here is derived from an EMBL/GenBank/DDBJ whole genome shotgun (WGS) entry which is preliminary data.</text>
</comment>
<evidence type="ECO:0000313" key="3">
    <source>
        <dbReference type="Proteomes" id="UP000318349"/>
    </source>
</evidence>
<accession>A0A557SKS4</accession>
<dbReference type="PANTHER" id="PTHR36966">
    <property type="entry name" value="REP-ASSOCIATED TYROSINE TRANSPOSASE"/>
    <property type="match status" value="1"/>
</dbReference>
<dbReference type="GO" id="GO:0006313">
    <property type="term" value="P:DNA transposition"/>
    <property type="evidence" value="ECO:0007669"/>
    <property type="project" value="InterPro"/>
</dbReference>
<dbReference type="SUPFAM" id="SSF143422">
    <property type="entry name" value="Transposase IS200-like"/>
    <property type="match status" value="1"/>
</dbReference>
<dbReference type="AlphaFoldDB" id="A0A557SKS4"/>
<evidence type="ECO:0000313" key="2">
    <source>
        <dbReference type="EMBL" id="TVO78003.1"/>
    </source>
</evidence>
<proteinExistence type="predicted"/>
<organism evidence="2 3">
    <name type="scientific">Denitromonas halophila</name>
    <dbReference type="NCBI Taxonomy" id="1629404"/>
    <lineage>
        <taxon>Bacteria</taxon>
        <taxon>Pseudomonadati</taxon>
        <taxon>Pseudomonadota</taxon>
        <taxon>Betaproteobacteria</taxon>
        <taxon>Rhodocyclales</taxon>
        <taxon>Zoogloeaceae</taxon>
        <taxon>Denitromonas</taxon>
    </lineage>
</organism>
<dbReference type="EMBL" id="VMNI01000006">
    <property type="protein sequence ID" value="TVO78003.1"/>
    <property type="molecule type" value="Genomic_DNA"/>
</dbReference>
<dbReference type="InterPro" id="IPR052715">
    <property type="entry name" value="RAYT_transposase"/>
</dbReference>
<dbReference type="NCBIfam" id="NF047646">
    <property type="entry name" value="REP_Tyr_transpos"/>
    <property type="match status" value="1"/>
</dbReference>
<reference evidence="2 3" key="1">
    <citation type="submission" date="2019-07" db="EMBL/GenBank/DDBJ databases">
        <title>The pathways for chlorine oxyanion respiration interact through the shared metabolite chlorate.</title>
        <authorList>
            <person name="Barnum T.P."/>
            <person name="Cheng Y."/>
            <person name="Hill K.A."/>
            <person name="Lucas L.N."/>
            <person name="Carlson H.K."/>
            <person name="Coates J.D."/>
        </authorList>
    </citation>
    <scope>NUCLEOTIDE SEQUENCE [LARGE SCALE GENOMIC DNA]</scope>
    <source>
        <strain evidence="2 3">SFB-1</strain>
    </source>
</reference>
<dbReference type="GO" id="GO:0043565">
    <property type="term" value="F:sequence-specific DNA binding"/>
    <property type="evidence" value="ECO:0007669"/>
    <property type="project" value="TreeGrafter"/>
</dbReference>
<dbReference type="PANTHER" id="PTHR36966:SF1">
    <property type="entry name" value="REP-ASSOCIATED TYROSINE TRANSPOSASE"/>
    <property type="match status" value="1"/>
</dbReference>
<dbReference type="Proteomes" id="UP000318349">
    <property type="component" value="Unassembled WGS sequence"/>
</dbReference>